<dbReference type="AlphaFoldDB" id="A0A3B1C4V6"/>
<gene>
    <name evidence="2" type="ORF">MNBD_IGNAVI01-150</name>
</gene>
<dbReference type="CDD" id="cd18032">
    <property type="entry name" value="DEXHc_RE_I_III_res"/>
    <property type="match status" value="1"/>
</dbReference>
<dbReference type="InterPro" id="IPR014001">
    <property type="entry name" value="Helicase_ATP-bd"/>
</dbReference>
<feature type="domain" description="Helicase ATP-binding" evidence="1">
    <location>
        <begin position="171"/>
        <end position="327"/>
    </location>
</feature>
<reference evidence="2" key="1">
    <citation type="submission" date="2018-06" db="EMBL/GenBank/DDBJ databases">
        <authorList>
            <person name="Zhirakovskaya E."/>
        </authorList>
    </citation>
    <scope>NUCLEOTIDE SEQUENCE</scope>
</reference>
<dbReference type="GO" id="GO:0005829">
    <property type="term" value="C:cytosol"/>
    <property type="evidence" value="ECO:0007669"/>
    <property type="project" value="TreeGrafter"/>
</dbReference>
<proteinExistence type="predicted"/>
<dbReference type="Pfam" id="PF04313">
    <property type="entry name" value="HSDR_N"/>
    <property type="match status" value="1"/>
</dbReference>
<feature type="non-terminal residue" evidence="2">
    <location>
        <position position="425"/>
    </location>
</feature>
<sequence>MKNEKQTRKEIIDNRLKQAGWNVNDRTQVIEEFDIIVDENVVREAPTPYAGHQYSDYVLLGKEGKPLAVVEAKKSSVDANVGKEQAKQYCYNIQKQKGDELPFCFYTNGHDIYFWDLENYPPKKVYGFPTRDDLERYSYIRKKRKPLSGEYINTKIAGRDYQIGAIRAVLEAIDKRKSRMLLVMATGTGKTRTCISLVDSLMRAGWVERVLFLVDRIALRDQALDAFKEHLPHEPRWPKQGEKEIEADRRIYVSTYPTMLNIIRNEEKTFSPHFFDLVVIDESHRSIYNTYQEVLDYFSTITLGLTATPTDVIDHNTFQLFDTEDGVPTFAYPYEEAVNHIPPYLCNFQVMKIKTKFQDEGINKRTIALEDQKKILLEGKEIEEINYEGTELEKKVINKGTNALIIREFMEESIKDANGVLPGKT</sequence>
<evidence type="ECO:0000313" key="2">
    <source>
        <dbReference type="EMBL" id="VAX23132.1"/>
    </source>
</evidence>
<dbReference type="GO" id="GO:0009035">
    <property type="term" value="F:type I site-specific deoxyribonuclease activity"/>
    <property type="evidence" value="ECO:0007669"/>
    <property type="project" value="UniProtKB-EC"/>
</dbReference>
<dbReference type="Pfam" id="PF04851">
    <property type="entry name" value="ResIII"/>
    <property type="match status" value="1"/>
</dbReference>
<dbReference type="Gene3D" id="3.40.50.300">
    <property type="entry name" value="P-loop containing nucleotide triphosphate hydrolases"/>
    <property type="match status" value="2"/>
</dbReference>
<dbReference type="Gene3D" id="3.90.1570.30">
    <property type="match status" value="1"/>
</dbReference>
<dbReference type="InterPro" id="IPR050742">
    <property type="entry name" value="Helicase_Restrict-Modif_Enz"/>
</dbReference>
<evidence type="ECO:0000259" key="1">
    <source>
        <dbReference type="PROSITE" id="PS51192"/>
    </source>
</evidence>
<dbReference type="EC" id="3.1.21.3" evidence="2"/>
<dbReference type="GO" id="GO:0003677">
    <property type="term" value="F:DNA binding"/>
    <property type="evidence" value="ECO:0007669"/>
    <property type="project" value="UniProtKB-KW"/>
</dbReference>
<dbReference type="PANTHER" id="PTHR47396">
    <property type="entry name" value="TYPE I RESTRICTION ENZYME ECOKI R PROTEIN"/>
    <property type="match status" value="1"/>
</dbReference>
<dbReference type="InterPro" id="IPR027417">
    <property type="entry name" value="P-loop_NTPase"/>
</dbReference>
<dbReference type="PANTHER" id="PTHR47396:SF1">
    <property type="entry name" value="ATP-DEPENDENT HELICASE IRC3-RELATED"/>
    <property type="match status" value="1"/>
</dbReference>
<dbReference type="InterPro" id="IPR006935">
    <property type="entry name" value="Helicase/UvrB_N"/>
</dbReference>
<name>A0A3B1C4V6_9ZZZZ</name>
<dbReference type="InterPro" id="IPR007409">
    <property type="entry name" value="Restrct_endonuc_type1_HsdR_N"/>
</dbReference>
<dbReference type="SUPFAM" id="SSF52540">
    <property type="entry name" value="P-loop containing nucleoside triphosphate hydrolases"/>
    <property type="match status" value="1"/>
</dbReference>
<dbReference type="GO" id="GO:0005524">
    <property type="term" value="F:ATP binding"/>
    <property type="evidence" value="ECO:0007669"/>
    <property type="project" value="UniProtKB-KW"/>
</dbReference>
<accession>A0A3B1C4V6</accession>
<dbReference type="EMBL" id="UOGD01000241">
    <property type="protein sequence ID" value="VAX23132.1"/>
    <property type="molecule type" value="Genomic_DNA"/>
</dbReference>
<keyword evidence="2" id="KW-0378">Hydrolase</keyword>
<protein>
    <submittedName>
        <fullName evidence="2">Type I restriction-modification system, restriction subunit R</fullName>
        <ecNumber evidence="2">3.1.21.3</ecNumber>
    </submittedName>
</protein>
<dbReference type="PROSITE" id="PS51192">
    <property type="entry name" value="HELICASE_ATP_BIND_1"/>
    <property type="match status" value="1"/>
</dbReference>
<dbReference type="SMART" id="SM00487">
    <property type="entry name" value="DEXDc"/>
    <property type="match status" value="1"/>
</dbReference>
<organism evidence="2">
    <name type="scientific">hydrothermal vent metagenome</name>
    <dbReference type="NCBI Taxonomy" id="652676"/>
    <lineage>
        <taxon>unclassified sequences</taxon>
        <taxon>metagenomes</taxon>
        <taxon>ecological metagenomes</taxon>
    </lineage>
</organism>
<dbReference type="GO" id="GO:0009307">
    <property type="term" value="P:DNA restriction-modification system"/>
    <property type="evidence" value="ECO:0007669"/>
    <property type="project" value="UniProtKB-KW"/>
</dbReference>